<dbReference type="CDD" id="cd03354">
    <property type="entry name" value="LbH_SAT"/>
    <property type="match status" value="1"/>
</dbReference>
<comment type="catalytic activity">
    <reaction evidence="5">
        <text>L-serine + acetyl-CoA = O-acetyl-L-serine + CoA</text>
        <dbReference type="Rhea" id="RHEA:24560"/>
        <dbReference type="ChEBI" id="CHEBI:33384"/>
        <dbReference type="ChEBI" id="CHEBI:57287"/>
        <dbReference type="ChEBI" id="CHEBI:57288"/>
        <dbReference type="ChEBI" id="CHEBI:58340"/>
        <dbReference type="EC" id="2.3.1.30"/>
    </reaction>
</comment>
<gene>
    <name evidence="6" type="ORF">SH580_08350</name>
</gene>
<dbReference type="EMBL" id="CP138858">
    <property type="protein sequence ID" value="WPJ97719.1"/>
    <property type="molecule type" value="Genomic_DNA"/>
</dbReference>
<dbReference type="PROSITE" id="PS00101">
    <property type="entry name" value="HEXAPEP_TRANSFERASES"/>
    <property type="match status" value="1"/>
</dbReference>
<protein>
    <recommendedName>
        <fullName evidence="5">Serine acetyltransferase</fullName>
        <ecNumber evidence="5">2.3.1.30</ecNumber>
    </recommendedName>
</protein>
<dbReference type="PANTHER" id="PTHR42811">
    <property type="entry name" value="SERINE ACETYLTRANSFERASE"/>
    <property type="match status" value="1"/>
</dbReference>
<dbReference type="InterPro" id="IPR018357">
    <property type="entry name" value="Hexapep_transf_CS"/>
</dbReference>
<dbReference type="SUPFAM" id="SSF51161">
    <property type="entry name" value="Trimeric LpxA-like enzymes"/>
    <property type="match status" value="1"/>
</dbReference>
<dbReference type="InterPro" id="IPR011004">
    <property type="entry name" value="Trimer_LpxA-like_sf"/>
</dbReference>
<evidence type="ECO:0000256" key="1">
    <source>
        <dbReference type="ARBA" id="ARBA00007274"/>
    </source>
</evidence>
<keyword evidence="4 5" id="KW-0012">Acyltransferase</keyword>
<evidence type="ECO:0000313" key="6">
    <source>
        <dbReference type="EMBL" id="WPJ97719.1"/>
    </source>
</evidence>
<dbReference type="PIRSF" id="PIRSF000441">
    <property type="entry name" value="CysE"/>
    <property type="match status" value="1"/>
</dbReference>
<reference evidence="6 7" key="1">
    <citation type="submission" date="2023-11" db="EMBL/GenBank/DDBJ databases">
        <title>Coraliomargarita sp. nov., isolated from marine algae.</title>
        <authorList>
            <person name="Lee J.K."/>
            <person name="Baek J.H."/>
            <person name="Kim J.M."/>
            <person name="Choi D.G."/>
            <person name="Jeon C.O."/>
        </authorList>
    </citation>
    <scope>NUCLEOTIDE SEQUENCE [LARGE SCALE GENOMIC DNA]</scope>
    <source>
        <strain evidence="6 7">J2-16</strain>
    </source>
</reference>
<dbReference type="Pfam" id="PF00132">
    <property type="entry name" value="Hexapep"/>
    <property type="match status" value="1"/>
</dbReference>
<sequence>MSIKEDLKAKARWLYQSDTAAALVKVCLTDGTFALLCYRGMQWSQRAKLTPLTMVFNKLNVWFGQCIIGRGAEFGERLVLIHSQGIVINGEVSGGDDIMIEHQVTIGAEGRQAPQLGSRVFIGAGAKIIGAVKIGDDVKIGANAVVTKDLPDGATAVGVPAKVIKIYGDPVAK</sequence>
<name>A0ABZ0RR44_9BACT</name>
<dbReference type="InterPro" id="IPR045304">
    <property type="entry name" value="LbH_SAT"/>
</dbReference>
<keyword evidence="7" id="KW-1185">Reference proteome</keyword>
<dbReference type="InterPro" id="IPR001451">
    <property type="entry name" value="Hexapep"/>
</dbReference>
<organism evidence="6 7">
    <name type="scientific">Coraliomargarita algicola</name>
    <dbReference type="NCBI Taxonomy" id="3092156"/>
    <lineage>
        <taxon>Bacteria</taxon>
        <taxon>Pseudomonadati</taxon>
        <taxon>Verrucomicrobiota</taxon>
        <taxon>Opitutia</taxon>
        <taxon>Puniceicoccales</taxon>
        <taxon>Coraliomargaritaceae</taxon>
        <taxon>Coraliomargarita</taxon>
    </lineage>
</organism>
<accession>A0ABZ0RR44</accession>
<keyword evidence="3" id="KW-0677">Repeat</keyword>
<evidence type="ECO:0000256" key="4">
    <source>
        <dbReference type="ARBA" id="ARBA00023315"/>
    </source>
</evidence>
<evidence type="ECO:0000256" key="2">
    <source>
        <dbReference type="ARBA" id="ARBA00022679"/>
    </source>
</evidence>
<dbReference type="EC" id="2.3.1.30" evidence="5"/>
<evidence type="ECO:0000256" key="5">
    <source>
        <dbReference type="PIRNR" id="PIRNR000441"/>
    </source>
</evidence>
<dbReference type="InterPro" id="IPR005881">
    <property type="entry name" value="Ser_O-AcTrfase"/>
</dbReference>
<dbReference type="Proteomes" id="UP001324993">
    <property type="component" value="Chromosome"/>
</dbReference>
<evidence type="ECO:0000313" key="7">
    <source>
        <dbReference type="Proteomes" id="UP001324993"/>
    </source>
</evidence>
<keyword evidence="2 5" id="KW-0808">Transferase</keyword>
<dbReference type="Gene3D" id="2.160.10.10">
    <property type="entry name" value="Hexapeptide repeat proteins"/>
    <property type="match status" value="1"/>
</dbReference>
<evidence type="ECO:0000256" key="3">
    <source>
        <dbReference type="ARBA" id="ARBA00022737"/>
    </source>
</evidence>
<comment type="similarity">
    <text evidence="1 5">Belongs to the transferase hexapeptide repeat family.</text>
</comment>
<proteinExistence type="inferred from homology"/>
<dbReference type="RefSeq" id="WP_319834548.1">
    <property type="nucleotide sequence ID" value="NZ_CP138858.1"/>
</dbReference>